<dbReference type="InterPro" id="IPR025047">
    <property type="entry name" value="DUF3986"/>
</dbReference>
<comment type="caution">
    <text evidence="1">The sequence shown here is derived from an EMBL/GenBank/DDBJ whole genome shotgun (WGS) entry which is preliminary data.</text>
</comment>
<dbReference type="Pfam" id="PF13143">
    <property type="entry name" value="DUF3986"/>
    <property type="match status" value="1"/>
</dbReference>
<evidence type="ECO:0000313" key="2">
    <source>
        <dbReference type="Proteomes" id="UP001596047"/>
    </source>
</evidence>
<keyword evidence="2" id="KW-1185">Reference proteome</keyword>
<dbReference type="Proteomes" id="UP001596047">
    <property type="component" value="Unassembled WGS sequence"/>
</dbReference>
<name>A0ABW0VVW6_9BACL</name>
<organism evidence="1 2">
    <name type="scientific">Paenibacillus solisilvae</name>
    <dbReference type="NCBI Taxonomy" id="2486751"/>
    <lineage>
        <taxon>Bacteria</taxon>
        <taxon>Bacillati</taxon>
        <taxon>Bacillota</taxon>
        <taxon>Bacilli</taxon>
        <taxon>Bacillales</taxon>
        <taxon>Paenibacillaceae</taxon>
        <taxon>Paenibacillus</taxon>
    </lineage>
</organism>
<dbReference type="RefSeq" id="WP_379188509.1">
    <property type="nucleotide sequence ID" value="NZ_JBHSOW010000043.1"/>
</dbReference>
<evidence type="ECO:0000313" key="1">
    <source>
        <dbReference type="EMBL" id="MFC5649957.1"/>
    </source>
</evidence>
<sequence length="95" mass="11027">MGHFHIGYYEDNYCIEATGFQNEDGGWDVFFNDLDEEDIRLLFDSSCEINNEFGVLLFKAADYEDAENKFVNWVKSVLLPFLEPTSNDSDCIDHQ</sequence>
<reference evidence="2" key="1">
    <citation type="journal article" date="2019" name="Int. J. Syst. Evol. Microbiol.">
        <title>The Global Catalogue of Microorganisms (GCM) 10K type strain sequencing project: providing services to taxonomists for standard genome sequencing and annotation.</title>
        <authorList>
            <consortium name="The Broad Institute Genomics Platform"/>
            <consortium name="The Broad Institute Genome Sequencing Center for Infectious Disease"/>
            <person name="Wu L."/>
            <person name="Ma J."/>
        </authorList>
    </citation>
    <scope>NUCLEOTIDE SEQUENCE [LARGE SCALE GENOMIC DNA]</scope>
    <source>
        <strain evidence="2">CGMCC 1.3240</strain>
    </source>
</reference>
<gene>
    <name evidence="1" type="ORF">ACFPYJ_12660</name>
</gene>
<protein>
    <submittedName>
        <fullName evidence="1">DUF3986 family protein</fullName>
    </submittedName>
</protein>
<dbReference type="EMBL" id="JBHSOW010000043">
    <property type="protein sequence ID" value="MFC5649957.1"/>
    <property type="molecule type" value="Genomic_DNA"/>
</dbReference>
<proteinExistence type="predicted"/>
<accession>A0ABW0VVW6</accession>